<keyword evidence="2" id="KW-0378">Hydrolase</keyword>
<dbReference type="EMBL" id="CAMXCT010004353">
    <property type="protein sequence ID" value="CAI4008681.1"/>
    <property type="molecule type" value="Genomic_DNA"/>
</dbReference>
<keyword evidence="6" id="KW-1185">Reference proteome</keyword>
<proteinExistence type="inferred from homology"/>
<dbReference type="OrthoDB" id="6372431at2759"/>
<dbReference type="Gene3D" id="3.30.420.150">
    <property type="entry name" value="Exopolyphosphatase. Domain 2"/>
    <property type="match status" value="1"/>
</dbReference>
<dbReference type="GO" id="GO:0009134">
    <property type="term" value="P:nucleoside diphosphate catabolic process"/>
    <property type="evidence" value="ECO:0007669"/>
    <property type="project" value="TreeGrafter"/>
</dbReference>
<name>A0A9P1GC73_9DINO</name>
<dbReference type="AlphaFoldDB" id="A0A9P1GC73"/>
<organism evidence="3">
    <name type="scientific">Cladocopium goreaui</name>
    <dbReference type="NCBI Taxonomy" id="2562237"/>
    <lineage>
        <taxon>Eukaryota</taxon>
        <taxon>Sar</taxon>
        <taxon>Alveolata</taxon>
        <taxon>Dinophyceae</taxon>
        <taxon>Suessiales</taxon>
        <taxon>Symbiodiniaceae</taxon>
        <taxon>Cladocopium</taxon>
    </lineage>
</organism>
<comment type="caution">
    <text evidence="3">The sequence shown here is derived from an EMBL/GenBank/DDBJ whole genome shotgun (WGS) entry which is preliminary data.</text>
</comment>
<evidence type="ECO:0000313" key="5">
    <source>
        <dbReference type="EMBL" id="CAL4795993.1"/>
    </source>
</evidence>
<feature type="non-terminal residue" evidence="3">
    <location>
        <position position="312"/>
    </location>
</feature>
<sequence length="312" mass="34951">EVLEHPCLPRGSNSTELLIGDADAQADAAAAGANAFPPLSATWHGKGQYDDCVEKLTELFDKNAPCYLPACTFNGRYQPTLGARRFVAFSAFSWVVDVLGLPAETTALEDIENAARYVCKMDWALLHERWQLGEQALQTLCFSAAYVVVLLHHGLGFDKKSQQIIFVPQGNISWAKGAIIWEANNRFSRQQPLCVPARPAVFLPCNELIFSTADLTLLHWCSARTEHGLVLNWSSPICVEQCPQRGTSVFCPEGLEVTEEELREGGRRLLVRTEKQMLAPLKVNLDTKPWMERYCVPAADQPFEIWRRWTTS</sequence>
<reference evidence="4" key="2">
    <citation type="submission" date="2024-04" db="EMBL/GenBank/DDBJ databases">
        <authorList>
            <person name="Chen Y."/>
            <person name="Shah S."/>
            <person name="Dougan E. K."/>
            <person name="Thang M."/>
            <person name="Chan C."/>
        </authorList>
    </citation>
    <scope>NUCLEOTIDE SEQUENCE [LARGE SCALE GENOMIC DNA]</scope>
</reference>
<protein>
    <submittedName>
        <fullName evidence="5">Ectonucleoside triphosphate diphosphohydrolase 2 (NTPDase 2) (CD39 antigen-like 1) (Ecto-AT P diphosphohydrolase 2) (Ecto-ATPDase 2) (Ecto-ATPase 2)</fullName>
    </submittedName>
</protein>
<comment type="similarity">
    <text evidence="1">Belongs to the GDA1/CD39 NTPase family.</text>
</comment>
<dbReference type="EMBL" id="CAMXCT030004353">
    <property type="protein sequence ID" value="CAL4795993.1"/>
    <property type="molecule type" value="Genomic_DNA"/>
</dbReference>
<evidence type="ECO:0000256" key="1">
    <source>
        <dbReference type="ARBA" id="ARBA00009283"/>
    </source>
</evidence>
<evidence type="ECO:0000256" key="2">
    <source>
        <dbReference type="ARBA" id="ARBA00022801"/>
    </source>
</evidence>
<feature type="non-terminal residue" evidence="3">
    <location>
        <position position="1"/>
    </location>
</feature>
<dbReference type="EMBL" id="CAMXCT020004353">
    <property type="protein sequence ID" value="CAL1162056.1"/>
    <property type="molecule type" value="Genomic_DNA"/>
</dbReference>
<gene>
    <name evidence="3" type="ORF">C1SCF055_LOCUS34100</name>
</gene>
<dbReference type="PANTHER" id="PTHR11782:SF83">
    <property type="entry name" value="GUANOSINE-DIPHOSPHATASE"/>
    <property type="match status" value="1"/>
</dbReference>
<accession>A0A9P1GC73</accession>
<dbReference type="InterPro" id="IPR000407">
    <property type="entry name" value="GDA1_CD39_NTPase"/>
</dbReference>
<dbReference type="Pfam" id="PF01150">
    <property type="entry name" value="GDA1_CD39"/>
    <property type="match status" value="1"/>
</dbReference>
<evidence type="ECO:0000313" key="6">
    <source>
        <dbReference type="Proteomes" id="UP001152797"/>
    </source>
</evidence>
<evidence type="ECO:0000313" key="4">
    <source>
        <dbReference type="EMBL" id="CAL1162056.1"/>
    </source>
</evidence>
<evidence type="ECO:0000313" key="3">
    <source>
        <dbReference type="EMBL" id="CAI4008681.1"/>
    </source>
</evidence>
<dbReference type="GO" id="GO:0016020">
    <property type="term" value="C:membrane"/>
    <property type="evidence" value="ECO:0007669"/>
    <property type="project" value="TreeGrafter"/>
</dbReference>
<dbReference type="GO" id="GO:0017110">
    <property type="term" value="F:nucleoside diphosphate phosphatase activity"/>
    <property type="evidence" value="ECO:0007669"/>
    <property type="project" value="TreeGrafter"/>
</dbReference>
<dbReference type="Proteomes" id="UP001152797">
    <property type="component" value="Unassembled WGS sequence"/>
</dbReference>
<dbReference type="PANTHER" id="PTHR11782">
    <property type="entry name" value="ADENOSINE/GUANOSINE DIPHOSPHATASE"/>
    <property type="match status" value="1"/>
</dbReference>
<reference evidence="3" key="1">
    <citation type="submission" date="2022-10" db="EMBL/GenBank/DDBJ databases">
        <authorList>
            <person name="Chen Y."/>
            <person name="Dougan E. K."/>
            <person name="Chan C."/>
            <person name="Rhodes N."/>
            <person name="Thang M."/>
        </authorList>
    </citation>
    <scope>NUCLEOTIDE SEQUENCE</scope>
</reference>